<evidence type="ECO:0000313" key="2">
    <source>
        <dbReference type="Proteomes" id="UP000010296"/>
    </source>
</evidence>
<gene>
    <name evidence="1" type="ORF">HMPREF9088_2133</name>
</gene>
<name>E6LIE3_ENTI1</name>
<dbReference type="STRING" id="888064.HMPREF9088_2133"/>
<dbReference type="Proteomes" id="UP000010296">
    <property type="component" value="Unassembled WGS sequence"/>
</dbReference>
<sequence length="39" mass="4421">MTTLAADTVSAGSKKQELPKFTRKLWEFLLFVCGSFLKK</sequence>
<proteinExistence type="predicted"/>
<protein>
    <submittedName>
        <fullName evidence="1">Uncharacterized protein</fullName>
    </submittedName>
</protein>
<keyword evidence="2" id="KW-1185">Reference proteome</keyword>
<dbReference type="HOGENOM" id="CLU_3309376_0_0_9"/>
<accession>E6LIE3</accession>
<dbReference type="EMBL" id="AEPV01000086">
    <property type="protein sequence ID" value="EFU73018.1"/>
    <property type="molecule type" value="Genomic_DNA"/>
</dbReference>
<dbReference type="AlphaFoldDB" id="E6LIE3"/>
<reference evidence="1 2" key="1">
    <citation type="submission" date="2010-12" db="EMBL/GenBank/DDBJ databases">
        <authorList>
            <person name="Muzny D."/>
            <person name="Qin X."/>
            <person name="Deng J."/>
            <person name="Jiang H."/>
            <person name="Liu Y."/>
            <person name="Qu J."/>
            <person name="Song X.-Z."/>
            <person name="Zhang L."/>
            <person name="Thornton R."/>
            <person name="Coyle M."/>
            <person name="Francisco L."/>
            <person name="Jackson L."/>
            <person name="Javaid M."/>
            <person name="Korchina V."/>
            <person name="Kovar C."/>
            <person name="Mata R."/>
            <person name="Mathew T."/>
            <person name="Ngo R."/>
            <person name="Nguyen L."/>
            <person name="Nguyen N."/>
            <person name="Okwuonu G."/>
            <person name="Ongeri F."/>
            <person name="Pham C."/>
            <person name="Simmons D."/>
            <person name="Wilczek-Boney K."/>
            <person name="Hale W."/>
            <person name="Jakkamsetti A."/>
            <person name="Pham P."/>
            <person name="Ruth R."/>
            <person name="San Lucas F."/>
            <person name="Warren J."/>
            <person name="Zhang J."/>
            <person name="Zhao Z."/>
            <person name="Zhou C."/>
            <person name="Zhu D."/>
            <person name="Lee S."/>
            <person name="Bess C."/>
            <person name="Blankenburg K."/>
            <person name="Forbes L."/>
            <person name="Fu Q."/>
            <person name="Gubbala S."/>
            <person name="Hirani K."/>
            <person name="Jayaseelan J.C."/>
            <person name="Lara F."/>
            <person name="Munidasa M."/>
            <person name="Palculict T."/>
            <person name="Patil S."/>
            <person name="Pu L.-L."/>
            <person name="Saada N."/>
            <person name="Tang L."/>
            <person name="Weissenberger G."/>
            <person name="Zhu Y."/>
            <person name="Hemphill L."/>
            <person name="Shang Y."/>
            <person name="Youmans B."/>
            <person name="Ayvaz T."/>
            <person name="Ross M."/>
            <person name="Santibanez J."/>
            <person name="Aqrawi P."/>
            <person name="Gross S."/>
            <person name="Joshi V."/>
            <person name="Fowler G."/>
            <person name="Nazareth L."/>
            <person name="Reid J."/>
            <person name="Worley K."/>
            <person name="Petrosino J."/>
            <person name="Highlander S."/>
            <person name="Gibbs R."/>
        </authorList>
    </citation>
    <scope>NUCLEOTIDE SEQUENCE [LARGE SCALE GENOMIC DNA]</scope>
    <source>
        <strain evidence="2">DSM 15952 / CCUG 50447 / LMG 22039 / TP 1.5</strain>
    </source>
</reference>
<organism evidence="1 2">
    <name type="scientific">Enterococcus italicus (strain DSM 15952 / CCUG 50447 / LMG 22039 / TP 1.5)</name>
    <dbReference type="NCBI Taxonomy" id="888064"/>
    <lineage>
        <taxon>Bacteria</taxon>
        <taxon>Bacillati</taxon>
        <taxon>Bacillota</taxon>
        <taxon>Bacilli</taxon>
        <taxon>Lactobacillales</taxon>
        <taxon>Enterococcaceae</taxon>
        <taxon>Enterococcus</taxon>
    </lineage>
</organism>
<evidence type="ECO:0000313" key="1">
    <source>
        <dbReference type="EMBL" id="EFU73018.1"/>
    </source>
</evidence>
<comment type="caution">
    <text evidence="1">The sequence shown here is derived from an EMBL/GenBank/DDBJ whole genome shotgun (WGS) entry which is preliminary data.</text>
</comment>